<sequence length="537" mass="60144">MKQHTTKFTRRSRLCRALIPTAVMVAASPLVLADDNRGEDRFYVDGYLREEVSVNAKNWQDTPDYNDKGKVSMARTTLRLNLDFKANDAVTLVAKGRAAKEFNTPFLRHLESMGANSYRDKKLTDLYNDVDLREWYADIKASDRVKFRIGKQQIVWGETDFFVANDLAQGYDNVWRSFLEPANEELRKGNIILKTNIDVPEANGGIEAFIRPGWDRKRDIGTEIDVYGGRWSSQPYAGVDFRNIDPYAWHNAKADIDRKTGGVRWSGMAGDTNYSVSWMRTFYNSPIMNPSPTTPVFLLGIPGVGAASGVTPTGGATTAGSAGEIIYPIVNVVGATASRYAEMADAVFSAEVAFIKDAPFNFAAATPSPMTQYIAPGFDGWKTRNVVAAMARMDKNFAFTQSLLGTEKPMFFSVQLFDKWIRNFDENENLLYSVGWGGRAKRHNTLVTTIFDLSYDNGRIHPQLVLGSDVTNGGGFYIPSVTTQLSKNVRWKVEYDGFWDNGYARTVHGGVPGSDRTTLFGYLHHRDQIYTSLTYQF</sequence>
<dbReference type="Pfam" id="PF06980">
    <property type="entry name" value="DUF1302"/>
    <property type="match status" value="1"/>
</dbReference>
<dbReference type="RefSeq" id="WP_182156473.1">
    <property type="nucleotide sequence ID" value="NZ_JACEZU010000012.1"/>
</dbReference>
<reference evidence="2 3" key="1">
    <citation type="submission" date="2020-07" db="EMBL/GenBank/DDBJ databases">
        <title>Novel species isolated from subtropical streams in China.</title>
        <authorList>
            <person name="Lu H."/>
        </authorList>
    </citation>
    <scope>NUCLEOTIDE SEQUENCE [LARGE SCALE GENOMIC DNA]</scope>
    <source>
        <strain evidence="2 3">LX47W</strain>
    </source>
</reference>
<keyword evidence="3" id="KW-1185">Reference proteome</keyword>
<feature type="chain" id="PRO_5031111601" evidence="1">
    <location>
        <begin position="34"/>
        <end position="537"/>
    </location>
</feature>
<name>A0A7W2FDF2_9BURK</name>
<evidence type="ECO:0000256" key="1">
    <source>
        <dbReference type="SAM" id="SignalP"/>
    </source>
</evidence>
<dbReference type="AlphaFoldDB" id="A0A7W2FDF2"/>
<evidence type="ECO:0000313" key="2">
    <source>
        <dbReference type="EMBL" id="MBA5689675.1"/>
    </source>
</evidence>
<evidence type="ECO:0000313" key="3">
    <source>
        <dbReference type="Proteomes" id="UP000573499"/>
    </source>
</evidence>
<dbReference type="EMBL" id="JACEZU010000012">
    <property type="protein sequence ID" value="MBA5689675.1"/>
    <property type="molecule type" value="Genomic_DNA"/>
</dbReference>
<proteinExistence type="predicted"/>
<dbReference type="Proteomes" id="UP000573499">
    <property type="component" value="Unassembled WGS sequence"/>
</dbReference>
<protein>
    <submittedName>
        <fullName evidence="2">LysR family transcriptional regulator</fullName>
    </submittedName>
</protein>
<keyword evidence="1" id="KW-0732">Signal</keyword>
<gene>
    <name evidence="2" type="ORF">H3H39_21760</name>
</gene>
<organism evidence="2 3">
    <name type="scientific">Rugamonas apoptosis</name>
    <dbReference type="NCBI Taxonomy" id="2758570"/>
    <lineage>
        <taxon>Bacteria</taxon>
        <taxon>Pseudomonadati</taxon>
        <taxon>Pseudomonadota</taxon>
        <taxon>Betaproteobacteria</taxon>
        <taxon>Burkholderiales</taxon>
        <taxon>Oxalobacteraceae</taxon>
        <taxon>Telluria group</taxon>
        <taxon>Rugamonas</taxon>
    </lineage>
</organism>
<dbReference type="InterPro" id="IPR010727">
    <property type="entry name" value="DUF1302"/>
</dbReference>
<feature type="signal peptide" evidence="1">
    <location>
        <begin position="1"/>
        <end position="33"/>
    </location>
</feature>
<comment type="caution">
    <text evidence="2">The sequence shown here is derived from an EMBL/GenBank/DDBJ whole genome shotgun (WGS) entry which is preliminary data.</text>
</comment>
<accession>A0A7W2FDF2</accession>